<protein>
    <submittedName>
        <fullName evidence="1">Uncharacterized protein</fullName>
    </submittedName>
</protein>
<organism evidence="1 2">
    <name type="scientific">Solanum commersonii</name>
    <name type="common">Commerson's wild potato</name>
    <name type="synonym">Commerson's nightshade</name>
    <dbReference type="NCBI Taxonomy" id="4109"/>
    <lineage>
        <taxon>Eukaryota</taxon>
        <taxon>Viridiplantae</taxon>
        <taxon>Streptophyta</taxon>
        <taxon>Embryophyta</taxon>
        <taxon>Tracheophyta</taxon>
        <taxon>Spermatophyta</taxon>
        <taxon>Magnoliopsida</taxon>
        <taxon>eudicotyledons</taxon>
        <taxon>Gunneridae</taxon>
        <taxon>Pentapetalae</taxon>
        <taxon>asterids</taxon>
        <taxon>lamiids</taxon>
        <taxon>Solanales</taxon>
        <taxon>Solanaceae</taxon>
        <taxon>Solanoideae</taxon>
        <taxon>Solaneae</taxon>
        <taxon>Solanum</taxon>
    </lineage>
</organism>
<dbReference type="AlphaFoldDB" id="A0A9J5Z808"/>
<name>A0A9J5Z808_SOLCO</name>
<accession>A0A9J5Z808</accession>
<keyword evidence="2" id="KW-1185">Reference proteome</keyword>
<evidence type="ECO:0000313" key="2">
    <source>
        <dbReference type="Proteomes" id="UP000824120"/>
    </source>
</evidence>
<reference evidence="1 2" key="1">
    <citation type="submission" date="2020-09" db="EMBL/GenBank/DDBJ databases">
        <title>De no assembly of potato wild relative species, Solanum commersonii.</title>
        <authorList>
            <person name="Cho K."/>
        </authorList>
    </citation>
    <scope>NUCLEOTIDE SEQUENCE [LARGE SCALE GENOMIC DNA]</scope>
    <source>
        <strain evidence="1">LZ3.2</strain>
        <tissue evidence="1">Leaf</tissue>
    </source>
</reference>
<proteinExistence type="predicted"/>
<evidence type="ECO:0000313" key="1">
    <source>
        <dbReference type="EMBL" id="KAG5607596.1"/>
    </source>
</evidence>
<dbReference type="EMBL" id="JACXVP010000005">
    <property type="protein sequence ID" value="KAG5607596.1"/>
    <property type="molecule type" value="Genomic_DNA"/>
</dbReference>
<gene>
    <name evidence="1" type="ORF">H5410_029088</name>
</gene>
<sequence>MGKVSEIEKINDLPAFNDFITIHLTRIVSGIIPMDIWCSFQFVNLQEFFNHLILPVCYHQNKLCVTTCGDSFSSYHASLDCARKTDVPAF</sequence>
<dbReference type="Proteomes" id="UP000824120">
    <property type="component" value="Chromosome 5"/>
</dbReference>
<comment type="caution">
    <text evidence="1">The sequence shown here is derived from an EMBL/GenBank/DDBJ whole genome shotgun (WGS) entry which is preliminary data.</text>
</comment>